<keyword evidence="3 7" id="KW-0479">Metal-binding</keyword>
<comment type="domain">
    <text evidence="7">Subfamily III proteins have a conserved RTxK motif about 40-50 residues from the C-terminus; the threonine may be replaced by serine or cysteine.</text>
</comment>
<dbReference type="AlphaFoldDB" id="A0AAV9IJ77"/>
<feature type="domain" description="Damage-control phosphatase ARMT1-like metal-binding" evidence="8">
    <location>
        <begin position="59"/>
        <end position="417"/>
    </location>
</feature>
<organism evidence="9 10">
    <name type="scientific">Galdieria yellowstonensis</name>
    <dbReference type="NCBI Taxonomy" id="3028027"/>
    <lineage>
        <taxon>Eukaryota</taxon>
        <taxon>Rhodophyta</taxon>
        <taxon>Bangiophyceae</taxon>
        <taxon>Galdieriales</taxon>
        <taxon>Galdieriaceae</taxon>
        <taxon>Galdieria</taxon>
    </lineage>
</organism>
<dbReference type="PANTHER" id="PTHR12260:SF6">
    <property type="entry name" value="DAMAGE-CONTROL PHOSPHATASE ARMT1"/>
    <property type="match status" value="1"/>
</dbReference>
<dbReference type="GO" id="GO:0016791">
    <property type="term" value="F:phosphatase activity"/>
    <property type="evidence" value="ECO:0007669"/>
    <property type="project" value="TreeGrafter"/>
</dbReference>
<gene>
    <name evidence="9" type="ORF">GAYE_SCF40G5409</name>
</gene>
<sequence length="444" mass="51353">MRGQEKGGCLVVPRVPLPPPICSDKPGTWAYDTITRRLRTDILARIWRENDFFDADAVASLQALSAELETAASCVLTPIPNDGGPDCETWNSVILSEYIGKYYTWLTAPYCLVEFYFYRRLMAAVHWFRDRRDPFQKQKELGVQSSLEVMFGLLKRLSDIGRVGNDQAKEKVELVSFLFLSLWGNRLDLSLWPVAQGTEQGEETSHRKLVEFVARASSESDKLLVNDSDRVFQYLYSTLFGTETKDDPTSRRVDIIVDNAGLELFCDMCLAHYLIASGIADQVVFHLKAYPVFVSDAMEKDLWYMIGYLEEMSTDQSEHCRRILQRWRLYFTTGQWRTKEDYFWCQPWAFWEMPDAIGQDLRDHSLLVILKGDANYRRLLGDREWTKTTAFGDVVSYFPTAVCALRTLKSEILCGVDRKQIDYAQQKDPRWLVSGEWAVVQFYH</sequence>
<evidence type="ECO:0000313" key="9">
    <source>
        <dbReference type="EMBL" id="KAK4527487.1"/>
    </source>
</evidence>
<dbReference type="GO" id="GO:0005634">
    <property type="term" value="C:nucleus"/>
    <property type="evidence" value="ECO:0007669"/>
    <property type="project" value="TreeGrafter"/>
</dbReference>
<evidence type="ECO:0000256" key="5">
    <source>
        <dbReference type="ARBA" id="ARBA00023211"/>
    </source>
</evidence>
<protein>
    <recommendedName>
        <fullName evidence="7">Sugar phosphate phosphatase</fullName>
        <ecNumber evidence="7">3.1.3.-</ecNumber>
    </recommendedName>
</protein>
<dbReference type="Pfam" id="PF01937">
    <property type="entry name" value="ARMT1-like_dom"/>
    <property type="match status" value="1"/>
</dbReference>
<comment type="cofactor">
    <cofactor evidence="7">
        <name>Mn(2+)</name>
        <dbReference type="ChEBI" id="CHEBI:29035"/>
    </cofactor>
    <cofactor evidence="7">
        <name>Ni(2+)</name>
        <dbReference type="ChEBI" id="CHEBI:49786"/>
    </cofactor>
</comment>
<evidence type="ECO:0000256" key="4">
    <source>
        <dbReference type="ARBA" id="ARBA00022801"/>
    </source>
</evidence>
<evidence type="ECO:0000259" key="8">
    <source>
        <dbReference type="Pfam" id="PF01937"/>
    </source>
</evidence>
<dbReference type="EMBL" id="JANCYU010000052">
    <property type="protein sequence ID" value="KAK4527487.1"/>
    <property type="molecule type" value="Genomic_DNA"/>
</dbReference>
<keyword evidence="4 7" id="KW-0378">Hydrolase</keyword>
<dbReference type="PANTHER" id="PTHR12260">
    <property type="entry name" value="DAMAGE-CONTROL PHOSPHATASE ARMT1"/>
    <property type="match status" value="1"/>
</dbReference>
<evidence type="ECO:0000313" key="10">
    <source>
        <dbReference type="Proteomes" id="UP001300502"/>
    </source>
</evidence>
<dbReference type="InterPro" id="IPR036075">
    <property type="entry name" value="ARMT-1-like_metal-bd_sf"/>
</dbReference>
<comment type="function">
    <text evidence="7">Metal-dependent phosphatase that shows phosphatase activity against several substrates, including fructose-1-phosphate and fructose-6-phosphate. Its preference for fructose-1-phosphate, a strong glycating agent that causes DNA damage rather than a canonical yeast metabolite, suggests a damage-control function in hexose phosphate metabolism.</text>
</comment>
<dbReference type="GO" id="GO:0006974">
    <property type="term" value="P:DNA damage response"/>
    <property type="evidence" value="ECO:0007669"/>
    <property type="project" value="TreeGrafter"/>
</dbReference>
<evidence type="ECO:0000256" key="6">
    <source>
        <dbReference type="ARBA" id="ARBA00048809"/>
    </source>
</evidence>
<dbReference type="Proteomes" id="UP001300502">
    <property type="component" value="Unassembled WGS sequence"/>
</dbReference>
<comment type="catalytic activity">
    <reaction evidence="1 7">
        <text>beta-D-fructose 1-phosphate + H2O = D-fructose + phosphate</text>
        <dbReference type="Rhea" id="RHEA:35603"/>
        <dbReference type="ChEBI" id="CHEBI:15377"/>
        <dbReference type="ChEBI" id="CHEBI:37721"/>
        <dbReference type="ChEBI" id="CHEBI:43474"/>
        <dbReference type="ChEBI" id="CHEBI:138881"/>
    </reaction>
</comment>
<name>A0AAV9IJ77_9RHOD</name>
<proteinExistence type="inferred from homology"/>
<evidence type="ECO:0000256" key="1">
    <source>
        <dbReference type="ARBA" id="ARBA00001326"/>
    </source>
</evidence>
<dbReference type="InterPro" id="IPR039763">
    <property type="entry name" value="ARMT1"/>
</dbReference>
<comment type="catalytic activity">
    <reaction evidence="6 7">
        <text>beta-D-fructose 6-phosphate = dihydroxyacetone + D-glyceraldehyde 3-phosphate</text>
        <dbReference type="Rhea" id="RHEA:28002"/>
        <dbReference type="ChEBI" id="CHEBI:16016"/>
        <dbReference type="ChEBI" id="CHEBI:57634"/>
        <dbReference type="ChEBI" id="CHEBI:59776"/>
    </reaction>
</comment>
<evidence type="ECO:0000256" key="3">
    <source>
        <dbReference type="ARBA" id="ARBA00022723"/>
    </source>
</evidence>
<dbReference type="SUPFAM" id="SSF111321">
    <property type="entry name" value="AF1104-like"/>
    <property type="match status" value="1"/>
</dbReference>
<dbReference type="EC" id="3.1.3.-" evidence="7"/>
<dbReference type="GO" id="GO:0046872">
    <property type="term" value="F:metal ion binding"/>
    <property type="evidence" value="ECO:0007669"/>
    <property type="project" value="UniProtKB-UniRule"/>
</dbReference>
<accession>A0AAV9IJ77</accession>
<reference evidence="9 10" key="1">
    <citation type="submission" date="2022-07" db="EMBL/GenBank/DDBJ databases">
        <title>Genome-wide signatures of adaptation to extreme environments.</title>
        <authorList>
            <person name="Cho C.H."/>
            <person name="Yoon H.S."/>
        </authorList>
    </citation>
    <scope>NUCLEOTIDE SEQUENCE [LARGE SCALE GENOMIC DNA]</scope>
    <source>
        <strain evidence="9 10">108.79 E11</strain>
    </source>
</reference>
<keyword evidence="10" id="KW-1185">Reference proteome</keyword>
<comment type="similarity">
    <text evidence="2 7">Belongs to the damage-control phosphatase family. Sugar phosphate phosphatase III subfamily.</text>
</comment>
<evidence type="ECO:0000256" key="2">
    <source>
        <dbReference type="ARBA" id="ARBA00009519"/>
    </source>
</evidence>
<dbReference type="Gene3D" id="1.20.930.60">
    <property type="match status" value="1"/>
</dbReference>
<dbReference type="Gene3D" id="3.40.50.10880">
    <property type="entry name" value="Uncharacterised protein PF01937, DUF89, domain 3"/>
    <property type="match status" value="1"/>
</dbReference>
<evidence type="ECO:0000256" key="7">
    <source>
        <dbReference type="RuleBase" id="RU367030"/>
    </source>
</evidence>
<comment type="caution">
    <text evidence="9">The sequence shown here is derived from an EMBL/GenBank/DDBJ whole genome shotgun (WGS) entry which is preliminary data.</text>
</comment>
<keyword evidence="5 7" id="KW-0464">Manganese</keyword>
<dbReference type="InterPro" id="IPR002791">
    <property type="entry name" value="ARMT1-like_metal-bd"/>
</dbReference>